<dbReference type="EMBL" id="BAAALY010000016">
    <property type="protein sequence ID" value="GAA1555634.1"/>
    <property type="molecule type" value="Genomic_DNA"/>
</dbReference>
<dbReference type="PANTHER" id="PTHR42696">
    <property type="entry name" value="ASPARTATE AMMONIA-LYASE"/>
    <property type="match status" value="1"/>
</dbReference>
<proteinExistence type="predicted"/>
<evidence type="ECO:0000259" key="3">
    <source>
        <dbReference type="Pfam" id="PF00206"/>
    </source>
</evidence>
<keyword evidence="1" id="KW-0456">Lyase</keyword>
<dbReference type="InterPro" id="IPR051546">
    <property type="entry name" value="Aspartate_Ammonia-Lyase"/>
</dbReference>
<dbReference type="InterPro" id="IPR000362">
    <property type="entry name" value="Fumarate_lyase_fam"/>
</dbReference>
<name>A0ABN2CB49_9MICO</name>
<dbReference type="PRINTS" id="PR00149">
    <property type="entry name" value="FUMRATELYASE"/>
</dbReference>
<dbReference type="Proteomes" id="UP001501791">
    <property type="component" value="Unassembled WGS sequence"/>
</dbReference>
<dbReference type="Pfam" id="PF10415">
    <property type="entry name" value="FumaraseC_C"/>
    <property type="match status" value="1"/>
</dbReference>
<evidence type="ECO:0000259" key="4">
    <source>
        <dbReference type="Pfam" id="PF10415"/>
    </source>
</evidence>
<sequence length="503" mass="53636">MTEPLNAQTVPTRTETDSIGSMEIPETAYWGVHTARANENFPITRRPINVYPDFVRAFACVKQAAARANSEIGALDDERAKLIDAACEEIKNGILHDQFTVGVVQGGAGTSTNMNANEVITNRALEIAGREKGDYSYLNPNDHTNHSQSTNDTYPTAIKIALAFSLQNLLGELTLLADAFAAKGREFSHIIKVGRTQLQDAVPMTLGQEFTAFAVTLREDVQRLEEAVALLGEVNMGATAIGTSINAPQGYKESVIKHLREITGLDLVTAGDLVESTSDTGVFITFSGALKRSALKMSKIANDLRLLSSGPQAGFGEINLPARQAGSSIMPGKVNPVIPEAVSQVAYSVAGADVTVSMAVEAGQLQLNAFEPIIAHSLFQSITWLERACQTFRVNCVDGITANEARLEDSVARSVTVITALAPVIGYAQAAGLAKQALATDEKISDLVVAQGLLDRAQLEEIVKPERLTGLPADHGVDNTADSAEAVPRDEMTSELPVVPSPE</sequence>
<dbReference type="CDD" id="cd01357">
    <property type="entry name" value="Aspartase"/>
    <property type="match status" value="1"/>
</dbReference>
<dbReference type="Gene3D" id="1.10.275.10">
    <property type="entry name" value="Fumarase/aspartase (N-terminal domain)"/>
    <property type="match status" value="1"/>
</dbReference>
<dbReference type="InterPro" id="IPR008948">
    <property type="entry name" value="L-Aspartase-like"/>
</dbReference>
<evidence type="ECO:0000256" key="1">
    <source>
        <dbReference type="ARBA" id="ARBA00023239"/>
    </source>
</evidence>
<evidence type="ECO:0000313" key="6">
    <source>
        <dbReference type="Proteomes" id="UP001501791"/>
    </source>
</evidence>
<gene>
    <name evidence="5" type="primary">aspA</name>
    <name evidence="5" type="ORF">GCM10009691_32410</name>
</gene>
<evidence type="ECO:0000313" key="5">
    <source>
        <dbReference type="EMBL" id="GAA1555634.1"/>
    </source>
</evidence>
<feature type="domain" description="Fumarate lyase N-terminal" evidence="3">
    <location>
        <begin position="21"/>
        <end position="351"/>
    </location>
</feature>
<keyword evidence="6" id="KW-1185">Reference proteome</keyword>
<dbReference type="Pfam" id="PF00206">
    <property type="entry name" value="Lyase_1"/>
    <property type="match status" value="1"/>
</dbReference>
<dbReference type="RefSeq" id="WP_346036840.1">
    <property type="nucleotide sequence ID" value="NZ_BAAALY010000016.1"/>
</dbReference>
<dbReference type="InterPro" id="IPR022761">
    <property type="entry name" value="Fumarate_lyase_N"/>
</dbReference>
<dbReference type="PANTHER" id="PTHR42696:SF2">
    <property type="entry name" value="ASPARTATE AMMONIA-LYASE"/>
    <property type="match status" value="1"/>
</dbReference>
<dbReference type="Gene3D" id="1.10.40.30">
    <property type="entry name" value="Fumarase/aspartase (C-terminal domain)"/>
    <property type="match status" value="1"/>
</dbReference>
<comment type="caution">
    <text evidence="5">The sequence shown here is derived from an EMBL/GenBank/DDBJ whole genome shotgun (WGS) entry which is preliminary data.</text>
</comment>
<protein>
    <submittedName>
        <fullName evidence="5">Aspartate ammonia-lyase</fullName>
    </submittedName>
</protein>
<accession>A0ABN2CB49</accession>
<evidence type="ECO:0000256" key="2">
    <source>
        <dbReference type="SAM" id="MobiDB-lite"/>
    </source>
</evidence>
<feature type="domain" description="Fumarase C C-terminal" evidence="4">
    <location>
        <begin position="418"/>
        <end position="470"/>
    </location>
</feature>
<dbReference type="NCBIfam" id="NF008909">
    <property type="entry name" value="PRK12273.1"/>
    <property type="match status" value="1"/>
</dbReference>
<dbReference type="PROSITE" id="PS00163">
    <property type="entry name" value="FUMARATE_LYASES"/>
    <property type="match status" value="1"/>
</dbReference>
<reference evidence="5 6" key="1">
    <citation type="journal article" date="2019" name="Int. J. Syst. Evol. Microbiol.">
        <title>The Global Catalogue of Microorganisms (GCM) 10K type strain sequencing project: providing services to taxonomists for standard genome sequencing and annotation.</title>
        <authorList>
            <consortium name="The Broad Institute Genomics Platform"/>
            <consortium name="The Broad Institute Genome Sequencing Center for Infectious Disease"/>
            <person name="Wu L."/>
            <person name="Ma J."/>
        </authorList>
    </citation>
    <scope>NUCLEOTIDE SEQUENCE [LARGE SCALE GENOMIC DNA]</scope>
    <source>
        <strain evidence="5 6">JCM 13319</strain>
    </source>
</reference>
<organism evidence="5 6">
    <name type="scientific">Brevibacterium picturae</name>
    <dbReference type="NCBI Taxonomy" id="260553"/>
    <lineage>
        <taxon>Bacteria</taxon>
        <taxon>Bacillati</taxon>
        <taxon>Actinomycetota</taxon>
        <taxon>Actinomycetes</taxon>
        <taxon>Micrococcales</taxon>
        <taxon>Brevibacteriaceae</taxon>
        <taxon>Brevibacterium</taxon>
    </lineage>
</organism>
<dbReference type="InterPro" id="IPR020557">
    <property type="entry name" value="Fumarate_lyase_CS"/>
</dbReference>
<dbReference type="SUPFAM" id="SSF48557">
    <property type="entry name" value="L-aspartase-like"/>
    <property type="match status" value="1"/>
</dbReference>
<dbReference type="InterPro" id="IPR024083">
    <property type="entry name" value="Fumarase/histidase_N"/>
</dbReference>
<dbReference type="InterPro" id="IPR018951">
    <property type="entry name" value="Fumarase_C_C"/>
</dbReference>
<feature type="region of interest" description="Disordered" evidence="2">
    <location>
        <begin position="470"/>
        <end position="503"/>
    </location>
</feature>
<dbReference type="Gene3D" id="1.20.200.10">
    <property type="entry name" value="Fumarase/aspartase (Central domain)"/>
    <property type="match status" value="1"/>
</dbReference>